<gene>
    <name evidence="4" type="ORF">TeGR_g4017</name>
</gene>
<evidence type="ECO:0000313" key="4">
    <source>
        <dbReference type="EMBL" id="GMI34271.1"/>
    </source>
</evidence>
<dbReference type="PANTHER" id="PTHR19308:SF14">
    <property type="entry name" value="START DOMAIN-CONTAINING PROTEIN"/>
    <property type="match status" value="1"/>
</dbReference>
<dbReference type="SUPFAM" id="SSF55961">
    <property type="entry name" value="Bet v1-like"/>
    <property type="match status" value="2"/>
</dbReference>
<keyword evidence="5" id="KW-1185">Reference proteome</keyword>
<dbReference type="PANTHER" id="PTHR19308">
    <property type="entry name" value="PHOSPHATIDYLCHOLINE TRANSFER PROTEIN"/>
    <property type="match status" value="1"/>
</dbReference>
<dbReference type="InterPro" id="IPR051213">
    <property type="entry name" value="START_lipid_transfer"/>
</dbReference>
<protein>
    <recommendedName>
        <fullName evidence="3">START domain-containing protein</fullName>
    </recommendedName>
</protein>
<keyword evidence="2" id="KW-0812">Transmembrane</keyword>
<feature type="domain" description="START" evidence="3">
    <location>
        <begin position="555"/>
        <end position="701"/>
    </location>
</feature>
<keyword evidence="2" id="KW-1133">Transmembrane helix</keyword>
<name>A0ABQ6MWT7_9STRA</name>
<feature type="compositionally biased region" description="Gly residues" evidence="1">
    <location>
        <begin position="1322"/>
        <end position="1334"/>
    </location>
</feature>
<feature type="transmembrane region" description="Helical" evidence="2">
    <location>
        <begin position="879"/>
        <end position="900"/>
    </location>
</feature>
<evidence type="ECO:0000256" key="2">
    <source>
        <dbReference type="SAM" id="Phobius"/>
    </source>
</evidence>
<dbReference type="Pfam" id="PF01852">
    <property type="entry name" value="START"/>
    <property type="match status" value="1"/>
</dbReference>
<feature type="region of interest" description="Disordered" evidence="1">
    <location>
        <begin position="1320"/>
        <end position="1340"/>
    </location>
</feature>
<dbReference type="Proteomes" id="UP001165060">
    <property type="component" value="Unassembled WGS sequence"/>
</dbReference>
<feature type="transmembrane region" description="Helical" evidence="2">
    <location>
        <begin position="1054"/>
        <end position="1074"/>
    </location>
</feature>
<keyword evidence="2" id="KW-0472">Membrane</keyword>
<proteinExistence type="predicted"/>
<dbReference type="Gene3D" id="3.30.530.20">
    <property type="match status" value="2"/>
</dbReference>
<feature type="transmembrane region" description="Helical" evidence="2">
    <location>
        <begin position="986"/>
        <end position="1008"/>
    </location>
</feature>
<evidence type="ECO:0000259" key="3">
    <source>
        <dbReference type="Pfam" id="PF01852"/>
    </source>
</evidence>
<organism evidence="4 5">
    <name type="scientific">Tetraparma gracilis</name>
    <dbReference type="NCBI Taxonomy" id="2962635"/>
    <lineage>
        <taxon>Eukaryota</taxon>
        <taxon>Sar</taxon>
        <taxon>Stramenopiles</taxon>
        <taxon>Ochrophyta</taxon>
        <taxon>Bolidophyceae</taxon>
        <taxon>Parmales</taxon>
        <taxon>Triparmaceae</taxon>
        <taxon>Tetraparma</taxon>
    </lineage>
</organism>
<dbReference type="EMBL" id="BRYB01003298">
    <property type="protein sequence ID" value="GMI34271.1"/>
    <property type="molecule type" value="Genomic_DNA"/>
</dbReference>
<feature type="transmembrane region" description="Helical" evidence="2">
    <location>
        <begin position="1095"/>
        <end position="1115"/>
    </location>
</feature>
<reference evidence="4 5" key="1">
    <citation type="journal article" date="2023" name="Commun. Biol.">
        <title>Genome analysis of Parmales, the sister group of diatoms, reveals the evolutionary specialization of diatoms from phago-mixotrophs to photoautotrophs.</title>
        <authorList>
            <person name="Ban H."/>
            <person name="Sato S."/>
            <person name="Yoshikawa S."/>
            <person name="Yamada K."/>
            <person name="Nakamura Y."/>
            <person name="Ichinomiya M."/>
            <person name="Sato N."/>
            <person name="Blanc-Mathieu R."/>
            <person name="Endo H."/>
            <person name="Kuwata A."/>
            <person name="Ogata H."/>
        </authorList>
    </citation>
    <scope>NUCLEOTIDE SEQUENCE [LARGE SCALE GENOMIC DNA]</scope>
</reference>
<evidence type="ECO:0000313" key="5">
    <source>
        <dbReference type="Proteomes" id="UP001165060"/>
    </source>
</evidence>
<sequence length="1340" mass="148575">MLGSKREVADASITMAEGGNRGGDLTANLSARLKQTKGEGGQLLNNTQFLKETGQFGWVETDARSAHVKLWTKYDTTKQGRVALVKAVTTVDCSSLETLAFMMMVRGRTALRAGEENGELARVIESETTRHDVRWAVVRREPFPLSTREYANRSVAYLDDITGHLMIATAPLPMTNIDYGSGRLFRFGRVVRGQMCSLIRIKSKGIHNTQCTVTLIRSWVPGGRAPSSVVLARLPTIVGDMIIARETCQRDEEIDRESLDKTVATFVRKGERKYDEEEEGIIARAIHVGEDFDKQQKYKTLESPNPLVRMSAHSSGREFGAVTILDEEVEKCAARGVNFASREDSTLAFEKGEFSRACWRASKNNDHSFYRRVVRPSRVPGVRPFEILGKMVWKWVDADTLVVAFRSGVLKDYPESRAFVRPSILSLSKFERLPPVSGVPQTRFTHAIQADFKLSALTSPLFLKRLLVDQLMSVCEARDYFDQSVKIEMASRAALRDELRIRAKYSAEQTEILKRGATAFGLFERARGKTTKVLGPPSVSQELLFTSDSSLAWGRSIGLVAADKEDLIAYVWDTEARSRWTRSHEKRAILEKKSAHHHVGYEKWTGTGKMRPREAVFDAVRKKITSKTWLVVHTETEHEKCWFSASCVRAKVSRGYIIKEIKPRLCRLTYTSRVDVGGKVSSGAMNATLKKDLLFVFKTQTFFQNLKKLEDWGEADGSAVGLQLIALEKGSKAAHVRATFRENAGLKEVGGKLAFFEGMVQAVIENKLRPAKVVKTRLADLSLQDGRKIGQSLAASIASNLTADAAVDEWVVSYPGLRELEAEYVWLRPMAVAIANRILESVSWGIKSRLYLGAFFSTADLITDVNTIWYYIASGNTAAASFLIISVGLCIWGQLLVTWLQTHKGPREEMAKEMLIVLTGSKPAVDARRVARNDEKPAYAIVDTSTELTLTRVVEMVFETGPSCVLQVHSLLTMPWTAEQKFPTSLVLSLAVSCVTAGFTAAVISFDYDVSPRRRRNAPNLYGYIPDSSGSRAAIFVSMTLFSAFTVLVRSFGVAFMLRIVLSLFVSCFSRLIGKMVSDFVGVIQFRVAVEVGGAYWSWNFVVTIASTIVAARVFKSRDLEEGEFNPPDVFFTAVWVASAASLAAFLGILLLMKSKYRGSFLSIETGAQSVQNSFIFSDSDEAKHAIFSRQKRLWAPIRGEVQAWVHLNWQEWEAYKPEWFTDAWKLSLPDDIVPSSARTKLARMKYGVRKSDRMRANRNSLVDMVLGGSVASVASQASQASMASMVSTASIVPEEDVAHMLNSDLSQRDSAKGIELVQRSGGRGGGGGGGGGAVQPVIK</sequence>
<accession>A0ABQ6MWT7</accession>
<dbReference type="InterPro" id="IPR023393">
    <property type="entry name" value="START-like_dom_sf"/>
</dbReference>
<feature type="transmembrane region" description="Helical" evidence="2">
    <location>
        <begin position="1130"/>
        <end position="1153"/>
    </location>
</feature>
<comment type="caution">
    <text evidence="4">The sequence shown here is derived from an EMBL/GenBank/DDBJ whole genome shotgun (WGS) entry which is preliminary data.</text>
</comment>
<evidence type="ECO:0000256" key="1">
    <source>
        <dbReference type="SAM" id="MobiDB-lite"/>
    </source>
</evidence>
<dbReference type="InterPro" id="IPR002913">
    <property type="entry name" value="START_lipid-bd_dom"/>
</dbReference>